<feature type="disulfide bond" description="Redox-active" evidence="6">
    <location>
        <begin position="270"/>
        <end position="273"/>
    </location>
</feature>
<organism evidence="7 8">
    <name type="scientific">Vagococcus fessus</name>
    <dbReference type="NCBI Taxonomy" id="120370"/>
    <lineage>
        <taxon>Bacteria</taxon>
        <taxon>Bacillati</taxon>
        <taxon>Bacillota</taxon>
        <taxon>Bacilli</taxon>
        <taxon>Lactobacillales</taxon>
        <taxon>Enterococcaceae</taxon>
        <taxon>Vagococcus</taxon>
    </lineage>
</organism>
<dbReference type="Gene3D" id="3.55.30.10">
    <property type="entry name" value="Hsp33 domain"/>
    <property type="match status" value="1"/>
</dbReference>
<keyword evidence="2 6" id="KW-0862">Zinc</keyword>
<dbReference type="CDD" id="cd00498">
    <property type="entry name" value="Hsp33"/>
    <property type="match status" value="1"/>
</dbReference>
<feature type="disulfide bond" description="Redox-active" evidence="6">
    <location>
        <begin position="237"/>
        <end position="239"/>
    </location>
</feature>
<evidence type="ECO:0000256" key="6">
    <source>
        <dbReference type="HAMAP-Rule" id="MF_00117"/>
    </source>
</evidence>
<accession>A0A430A422</accession>
<dbReference type="GO" id="GO:0044183">
    <property type="term" value="F:protein folding chaperone"/>
    <property type="evidence" value="ECO:0007669"/>
    <property type="project" value="TreeGrafter"/>
</dbReference>
<keyword evidence="5 6" id="KW-0676">Redox-active center</keyword>
<dbReference type="HAMAP" id="MF_00117">
    <property type="entry name" value="HslO"/>
    <property type="match status" value="1"/>
</dbReference>
<dbReference type="InterPro" id="IPR016153">
    <property type="entry name" value="Heat_shock_Hsp33_N"/>
</dbReference>
<keyword evidence="4 6" id="KW-0143">Chaperone</keyword>
<dbReference type="PANTHER" id="PTHR30111">
    <property type="entry name" value="33 KDA CHAPERONIN"/>
    <property type="match status" value="1"/>
</dbReference>
<proteinExistence type="inferred from homology"/>
<dbReference type="PANTHER" id="PTHR30111:SF1">
    <property type="entry name" value="33 KDA CHAPERONIN"/>
    <property type="match status" value="1"/>
</dbReference>
<evidence type="ECO:0000256" key="2">
    <source>
        <dbReference type="ARBA" id="ARBA00022833"/>
    </source>
</evidence>
<keyword evidence="1 6" id="KW-0963">Cytoplasm</keyword>
<comment type="subcellular location">
    <subcellularLocation>
        <location evidence="6">Cytoplasm</location>
    </subcellularLocation>
</comment>
<evidence type="ECO:0000313" key="7">
    <source>
        <dbReference type="EMBL" id="RSU01361.1"/>
    </source>
</evidence>
<dbReference type="NCBIfam" id="NF001033">
    <property type="entry name" value="PRK00114.1"/>
    <property type="match status" value="1"/>
</dbReference>
<dbReference type="GO" id="GO:0042026">
    <property type="term" value="P:protein refolding"/>
    <property type="evidence" value="ECO:0007669"/>
    <property type="project" value="TreeGrafter"/>
</dbReference>
<dbReference type="InterPro" id="IPR016154">
    <property type="entry name" value="Heat_shock_Hsp33_C"/>
</dbReference>
<dbReference type="EMBL" id="NGJY01000006">
    <property type="protein sequence ID" value="RSU01361.1"/>
    <property type="molecule type" value="Genomic_DNA"/>
</dbReference>
<comment type="PTM">
    <text evidence="6">Under oxidizing conditions two disulfide bonds are formed involving the reactive cysteines. Under reducing conditions zinc is bound to the reactive cysteines and the protein is inactive.</text>
</comment>
<comment type="caution">
    <text evidence="7">The sequence shown here is derived from an EMBL/GenBank/DDBJ whole genome shotgun (WGS) entry which is preliminary data.</text>
</comment>
<dbReference type="AlphaFoldDB" id="A0A430A422"/>
<sequence>MEDYLLKALCFDGQIRAYAVNATKTVSEAQRRHDSWNTSTAALGRTMVASVMLGAMNKGDDIITVKVQGNGPGGAIVVGSDGRGNVKGYIQNPQLSLPLNDNGKIDVRGAVGTVGSLSVTKDLGMKEPFTGQVELVSGELGEDFTYYLANSEQVPSAVGLSVLIDNDDTVKAAGGFIVQVMPGATDETITEIEKRIADMPFVSRMIEQGETPETILNRLLGDENVNFLTETPVQFKCDCSMEKFSKALVSIGKEEIQAMIDEDHGAEATCHFCNNKYNFTEDDLNNILQEM</sequence>
<dbReference type="PIRSF" id="PIRSF005261">
    <property type="entry name" value="Heat_shock_Hsp33"/>
    <property type="match status" value="1"/>
</dbReference>
<evidence type="ECO:0000313" key="8">
    <source>
        <dbReference type="Proteomes" id="UP000287101"/>
    </source>
</evidence>
<keyword evidence="8" id="KW-1185">Reference proteome</keyword>
<dbReference type="OrthoDB" id="9776534at2"/>
<dbReference type="SUPFAM" id="SSF64397">
    <property type="entry name" value="Hsp33 domain"/>
    <property type="match status" value="1"/>
</dbReference>
<comment type="similarity">
    <text evidence="6">Belongs to the HSP33 family.</text>
</comment>
<dbReference type="InterPro" id="IPR000397">
    <property type="entry name" value="Heat_shock_Hsp33"/>
</dbReference>
<evidence type="ECO:0000256" key="3">
    <source>
        <dbReference type="ARBA" id="ARBA00023157"/>
    </source>
</evidence>
<dbReference type="SUPFAM" id="SSF118352">
    <property type="entry name" value="HSP33 redox switch-like"/>
    <property type="match status" value="1"/>
</dbReference>
<dbReference type="Proteomes" id="UP000287101">
    <property type="component" value="Unassembled WGS sequence"/>
</dbReference>
<evidence type="ECO:0000256" key="1">
    <source>
        <dbReference type="ARBA" id="ARBA00022490"/>
    </source>
</evidence>
<name>A0A430A422_9ENTE</name>
<dbReference type="GO" id="GO:0051082">
    <property type="term" value="F:unfolded protein binding"/>
    <property type="evidence" value="ECO:0007669"/>
    <property type="project" value="UniProtKB-UniRule"/>
</dbReference>
<protein>
    <recommendedName>
        <fullName evidence="6">33 kDa chaperonin</fullName>
    </recommendedName>
    <alternativeName>
        <fullName evidence="6">Heat shock protein 33 homolog</fullName>
        <shortName evidence="6">HSP33</shortName>
    </alternativeName>
</protein>
<evidence type="ECO:0000256" key="5">
    <source>
        <dbReference type="ARBA" id="ARBA00023284"/>
    </source>
</evidence>
<dbReference type="Gene3D" id="3.90.1280.10">
    <property type="entry name" value="HSP33 redox switch-like"/>
    <property type="match status" value="1"/>
</dbReference>
<comment type="function">
    <text evidence="6">Redox regulated molecular chaperone. Protects both thermally unfolding and oxidatively damaged proteins from irreversible aggregation. Plays an important role in the bacterial defense system toward oxidative stress.</text>
</comment>
<keyword evidence="3 6" id="KW-1015">Disulfide bond</keyword>
<gene>
    <name evidence="6" type="primary">hslO</name>
    <name evidence="7" type="ORF">CBF31_10965</name>
</gene>
<dbReference type="GO" id="GO:0005737">
    <property type="term" value="C:cytoplasm"/>
    <property type="evidence" value="ECO:0007669"/>
    <property type="project" value="UniProtKB-SubCell"/>
</dbReference>
<dbReference type="RefSeq" id="WP_126832961.1">
    <property type="nucleotide sequence ID" value="NZ_CBCRYB010000011.1"/>
</dbReference>
<evidence type="ECO:0000256" key="4">
    <source>
        <dbReference type="ARBA" id="ARBA00023186"/>
    </source>
</evidence>
<reference evidence="7 8" key="1">
    <citation type="submission" date="2017-05" db="EMBL/GenBank/DDBJ databases">
        <title>Vagococcus spp. assemblies.</title>
        <authorList>
            <person name="Gulvik C.A."/>
        </authorList>
    </citation>
    <scope>NUCLEOTIDE SEQUENCE [LARGE SCALE GENOMIC DNA]</scope>
    <source>
        <strain evidence="7 8">CCUG 41755</strain>
    </source>
</reference>
<dbReference type="Pfam" id="PF01430">
    <property type="entry name" value="HSP33"/>
    <property type="match status" value="1"/>
</dbReference>